<comment type="caution">
    <text evidence="3">The sequence shown here is derived from an EMBL/GenBank/DDBJ whole genome shotgun (WGS) entry which is preliminary data.</text>
</comment>
<sequence length="100" mass="11365">MRGVRYSRQASADMEDITEYTAHNWGASQAKKYNADVRAKIHEIALGEGVPQPVATKRANVFKVRVNRHLIIFEQTDEQVLIIRILHEAMDIPRHIGSVS</sequence>
<dbReference type="PIRSF" id="PIRSF029218">
    <property type="entry name" value="ParE"/>
    <property type="match status" value="1"/>
</dbReference>
<dbReference type="Pfam" id="PF05016">
    <property type="entry name" value="ParE_toxin"/>
    <property type="match status" value="1"/>
</dbReference>
<comment type="similarity">
    <text evidence="2">Belongs to the RelE toxin family.</text>
</comment>
<dbReference type="RefSeq" id="WP_273251371.1">
    <property type="nucleotide sequence ID" value="NZ_VENJ01000036.1"/>
</dbReference>
<protein>
    <recommendedName>
        <fullName evidence="2">Toxin</fullName>
    </recommendedName>
</protein>
<evidence type="ECO:0000313" key="4">
    <source>
        <dbReference type="Proteomes" id="UP000483078"/>
    </source>
</evidence>
<evidence type="ECO:0000256" key="2">
    <source>
        <dbReference type="PIRNR" id="PIRNR029218"/>
    </source>
</evidence>
<dbReference type="EMBL" id="VENJ01000036">
    <property type="protein sequence ID" value="MTJ06064.1"/>
    <property type="molecule type" value="Genomic_DNA"/>
</dbReference>
<accession>A0A7C9HCH0</accession>
<proteinExistence type="inferred from homology"/>
<gene>
    <name evidence="3" type="ORF">FH759_15460</name>
</gene>
<reference evidence="3 4" key="1">
    <citation type="submission" date="2019-06" db="EMBL/GenBank/DDBJ databases">
        <title>Enrichment of Autotrophic Halophilic Microorganisms from Red Sea Brine Pool Using Microbial Electrosynthesis System.</title>
        <authorList>
            <person name="Alqahtani M.F."/>
            <person name="Bajracharya S."/>
            <person name="Katuri K.P."/>
            <person name="Ali M."/>
            <person name="Saikaly P.E."/>
        </authorList>
    </citation>
    <scope>NUCLEOTIDE SEQUENCE [LARGE SCALE GENOMIC DNA]</scope>
    <source>
        <strain evidence="3">MES6</strain>
    </source>
</reference>
<dbReference type="InterPro" id="IPR028344">
    <property type="entry name" value="ParE1/4"/>
</dbReference>
<keyword evidence="1" id="KW-1277">Toxin-antitoxin system</keyword>
<dbReference type="InterPro" id="IPR035093">
    <property type="entry name" value="RelE/ParE_toxin_dom_sf"/>
</dbReference>
<dbReference type="Proteomes" id="UP000483078">
    <property type="component" value="Unassembled WGS sequence"/>
</dbReference>
<evidence type="ECO:0000256" key="1">
    <source>
        <dbReference type="ARBA" id="ARBA00022649"/>
    </source>
</evidence>
<evidence type="ECO:0000313" key="3">
    <source>
        <dbReference type="EMBL" id="MTJ06064.1"/>
    </source>
</evidence>
<dbReference type="Gene3D" id="3.30.2310.20">
    <property type="entry name" value="RelE-like"/>
    <property type="match status" value="1"/>
</dbReference>
<dbReference type="AlphaFoldDB" id="A0A7C9HCH0"/>
<dbReference type="InterPro" id="IPR007712">
    <property type="entry name" value="RelE/ParE_toxin"/>
</dbReference>
<name>A0A7C9HCH0_9RHOB</name>
<organism evidence="3 4">
    <name type="scientific">Sediminimonas qiaohouensis</name>
    <dbReference type="NCBI Taxonomy" id="552061"/>
    <lineage>
        <taxon>Bacteria</taxon>
        <taxon>Pseudomonadati</taxon>
        <taxon>Pseudomonadota</taxon>
        <taxon>Alphaproteobacteria</taxon>
        <taxon>Rhodobacterales</taxon>
        <taxon>Roseobacteraceae</taxon>
        <taxon>Sediminimonas</taxon>
    </lineage>
</organism>